<dbReference type="PANTHER" id="PTHR31140:SF73">
    <property type="entry name" value="B3 DOMAIN-CONTAINING TRANSCRIPTION FACTOR FUS3"/>
    <property type="match status" value="1"/>
</dbReference>
<dbReference type="SMART" id="SM01019">
    <property type="entry name" value="B3"/>
    <property type="match status" value="1"/>
</dbReference>
<evidence type="ECO:0000256" key="4">
    <source>
        <dbReference type="ARBA" id="ARBA00023163"/>
    </source>
</evidence>
<dbReference type="InterPro" id="IPR044800">
    <property type="entry name" value="LEC2-like"/>
</dbReference>
<dbReference type="SUPFAM" id="SSF101936">
    <property type="entry name" value="DNA-binding pseudobarrel domain"/>
    <property type="match status" value="1"/>
</dbReference>
<keyword evidence="4" id="KW-0804">Transcription</keyword>
<evidence type="ECO:0000256" key="5">
    <source>
        <dbReference type="ARBA" id="ARBA00023242"/>
    </source>
</evidence>
<dbReference type="Pfam" id="PF02362">
    <property type="entry name" value="B3"/>
    <property type="match status" value="1"/>
</dbReference>
<keyword evidence="8" id="KW-1185">Reference proteome</keyword>
<keyword evidence="2" id="KW-0805">Transcription regulation</keyword>
<comment type="caution">
    <text evidence="7">The sequence shown here is derived from an EMBL/GenBank/DDBJ whole genome shotgun (WGS) entry which is preliminary data.</text>
</comment>
<evidence type="ECO:0000256" key="3">
    <source>
        <dbReference type="ARBA" id="ARBA00023125"/>
    </source>
</evidence>
<dbReference type="CDD" id="cd10017">
    <property type="entry name" value="B3_DNA"/>
    <property type="match status" value="1"/>
</dbReference>
<evidence type="ECO:0000259" key="6">
    <source>
        <dbReference type="PROSITE" id="PS50863"/>
    </source>
</evidence>
<sequence length="356" mass="39318">MMVVMKMDTDDCAAAAADVEGQEPACNWMEPSGAGITANITTCTDHHRHSSSSSGHTVHGHCIRVGQGVMTRLASASAAAADDLLLFPSSSSCYGVKTRKKRMARQRRHSSTITHLFSSFNTTAAAAASHVPPPPPPPAREIDPRSLRFLFQKKLKNSDVSSLRRMVLPKKAAEAHLPVLESKEGMSITMYDLDATHVWTFKYRYWPNNNSRMYVLEKTGDFVNAHGLQSGDFITLYQDCQNQQTYVIQARKASEEESIFADIMNSDVMSDHILVQDLDHPHHHHIAGKTNSALYYDSNAMECAAASLSFIYDSTTTFSNDSPLDFLGGSMTNFPRTGNHLESFGSIEALSLDDFY</sequence>
<dbReference type="GO" id="GO:0005634">
    <property type="term" value="C:nucleus"/>
    <property type="evidence" value="ECO:0007669"/>
    <property type="project" value="UniProtKB-SubCell"/>
</dbReference>
<name>A0AAV0RH26_9ROSI</name>
<dbReference type="PROSITE" id="PS50863">
    <property type="entry name" value="B3"/>
    <property type="match status" value="1"/>
</dbReference>
<evidence type="ECO:0000313" key="7">
    <source>
        <dbReference type="EMBL" id="CAI0555717.1"/>
    </source>
</evidence>
<dbReference type="GO" id="GO:0003677">
    <property type="term" value="F:DNA binding"/>
    <property type="evidence" value="ECO:0007669"/>
    <property type="project" value="UniProtKB-KW"/>
</dbReference>
<protein>
    <recommendedName>
        <fullName evidence="6">TF-B3 domain-containing protein</fullName>
    </recommendedName>
</protein>
<reference evidence="7" key="1">
    <citation type="submission" date="2022-08" db="EMBL/GenBank/DDBJ databases">
        <authorList>
            <person name="Gutierrez-Valencia J."/>
        </authorList>
    </citation>
    <scope>NUCLEOTIDE SEQUENCE</scope>
</reference>
<comment type="subcellular location">
    <subcellularLocation>
        <location evidence="1">Nucleus</location>
    </subcellularLocation>
</comment>
<evidence type="ECO:0000256" key="1">
    <source>
        <dbReference type="ARBA" id="ARBA00004123"/>
    </source>
</evidence>
<dbReference type="Gene3D" id="2.40.330.10">
    <property type="entry name" value="DNA-binding pseudobarrel domain"/>
    <property type="match status" value="1"/>
</dbReference>
<proteinExistence type="predicted"/>
<keyword evidence="3" id="KW-0238">DNA-binding</keyword>
<dbReference type="EMBL" id="CAMGYJ010000010">
    <property type="protein sequence ID" value="CAI0555717.1"/>
    <property type="molecule type" value="Genomic_DNA"/>
</dbReference>
<dbReference type="Proteomes" id="UP001154282">
    <property type="component" value="Unassembled WGS sequence"/>
</dbReference>
<dbReference type="InterPro" id="IPR003340">
    <property type="entry name" value="B3_DNA-bd"/>
</dbReference>
<organism evidence="7 8">
    <name type="scientific">Linum tenue</name>
    <dbReference type="NCBI Taxonomy" id="586396"/>
    <lineage>
        <taxon>Eukaryota</taxon>
        <taxon>Viridiplantae</taxon>
        <taxon>Streptophyta</taxon>
        <taxon>Embryophyta</taxon>
        <taxon>Tracheophyta</taxon>
        <taxon>Spermatophyta</taxon>
        <taxon>Magnoliopsida</taxon>
        <taxon>eudicotyledons</taxon>
        <taxon>Gunneridae</taxon>
        <taxon>Pentapetalae</taxon>
        <taxon>rosids</taxon>
        <taxon>fabids</taxon>
        <taxon>Malpighiales</taxon>
        <taxon>Linaceae</taxon>
        <taxon>Linum</taxon>
    </lineage>
</organism>
<dbReference type="PANTHER" id="PTHR31140">
    <property type="entry name" value="B3 DOMAIN-CONTAINING TRANSCRIPTION FACTOR ABI3"/>
    <property type="match status" value="1"/>
</dbReference>
<accession>A0AAV0RH26</accession>
<evidence type="ECO:0000256" key="2">
    <source>
        <dbReference type="ARBA" id="ARBA00023015"/>
    </source>
</evidence>
<feature type="domain" description="TF-B3" evidence="6">
    <location>
        <begin position="151"/>
        <end position="254"/>
    </location>
</feature>
<dbReference type="AlphaFoldDB" id="A0AAV0RH26"/>
<evidence type="ECO:0000313" key="8">
    <source>
        <dbReference type="Proteomes" id="UP001154282"/>
    </source>
</evidence>
<gene>
    <name evidence="7" type="ORF">LITE_LOCUS47708</name>
</gene>
<dbReference type="InterPro" id="IPR015300">
    <property type="entry name" value="DNA-bd_pseudobarrel_sf"/>
</dbReference>
<keyword evidence="5" id="KW-0539">Nucleus</keyword>
<dbReference type="GO" id="GO:0003700">
    <property type="term" value="F:DNA-binding transcription factor activity"/>
    <property type="evidence" value="ECO:0007669"/>
    <property type="project" value="InterPro"/>
</dbReference>